<gene>
    <name evidence="1" type="ORF">IHQ72_22770</name>
</gene>
<sequence length="47" mass="5481">MLDAIIPNNPDAAPNELAQILDLIEEKNSRFTRDRRFVRLLELAEMK</sequence>
<evidence type="ECO:0000313" key="2">
    <source>
        <dbReference type="Proteomes" id="UP001058098"/>
    </source>
</evidence>
<keyword evidence="2" id="KW-1185">Reference proteome</keyword>
<proteinExistence type="predicted"/>
<dbReference type="RefSeq" id="WP_258117414.1">
    <property type="nucleotide sequence ID" value="NZ_CP062229.1"/>
</dbReference>
<name>A0ABY5QS11_9HYPH</name>
<reference evidence="1" key="1">
    <citation type="submission" date="2020-09" db="EMBL/GenBank/DDBJ databases">
        <title>Rhizobia associated with sainfoin plants.</title>
        <authorList>
            <person name="Asharfi S."/>
            <person name="Kuzmanovic N."/>
            <person name="Bunk B."/>
            <person name="Sproeer C."/>
            <person name="Becker M."/>
            <person name="Thuenen T."/>
        </authorList>
    </citation>
    <scope>NUCLEOTIDE SEQUENCE</scope>
    <source>
        <strain evidence="1">OM4</strain>
    </source>
</reference>
<dbReference type="Proteomes" id="UP001058098">
    <property type="component" value="Chromosome"/>
</dbReference>
<organism evidence="1 2">
    <name type="scientific">Mesorhizobium onobrychidis</name>
    <dbReference type="NCBI Taxonomy" id="2775404"/>
    <lineage>
        <taxon>Bacteria</taxon>
        <taxon>Pseudomonadati</taxon>
        <taxon>Pseudomonadota</taxon>
        <taxon>Alphaproteobacteria</taxon>
        <taxon>Hyphomicrobiales</taxon>
        <taxon>Phyllobacteriaceae</taxon>
        <taxon>Mesorhizobium</taxon>
    </lineage>
</organism>
<evidence type="ECO:0000313" key="1">
    <source>
        <dbReference type="EMBL" id="UVC13524.1"/>
    </source>
</evidence>
<accession>A0ABY5QS11</accession>
<dbReference type="EMBL" id="CP062229">
    <property type="protein sequence ID" value="UVC13524.1"/>
    <property type="molecule type" value="Genomic_DNA"/>
</dbReference>
<protein>
    <submittedName>
        <fullName evidence="1">Uncharacterized protein</fullName>
    </submittedName>
</protein>